<dbReference type="RefSeq" id="WP_073598857.1">
    <property type="nucleotide sequence ID" value="NZ_MRCB01000005.1"/>
</dbReference>
<keyword evidence="1" id="KW-0175">Coiled coil</keyword>
<dbReference type="PROSITE" id="PS51257">
    <property type="entry name" value="PROKAR_LIPOPROTEIN"/>
    <property type="match status" value="1"/>
</dbReference>
<protein>
    <submittedName>
        <fullName evidence="3">Uncharacterized protein</fullName>
    </submittedName>
</protein>
<dbReference type="Gene3D" id="1.10.287.1490">
    <property type="match status" value="1"/>
</dbReference>
<dbReference type="STRING" id="1921803.NIES593_06800"/>
<evidence type="ECO:0000313" key="4">
    <source>
        <dbReference type="Proteomes" id="UP000186868"/>
    </source>
</evidence>
<keyword evidence="4" id="KW-1185">Reference proteome</keyword>
<evidence type="ECO:0000313" key="3">
    <source>
        <dbReference type="EMBL" id="OKH24914.1"/>
    </source>
</evidence>
<dbReference type="Proteomes" id="UP000186868">
    <property type="component" value="Unassembled WGS sequence"/>
</dbReference>
<keyword evidence="2" id="KW-0812">Transmembrane</keyword>
<evidence type="ECO:0000256" key="2">
    <source>
        <dbReference type="SAM" id="Phobius"/>
    </source>
</evidence>
<dbReference type="AlphaFoldDB" id="A0A1U7HMY2"/>
<evidence type="ECO:0000256" key="1">
    <source>
        <dbReference type="SAM" id="Coils"/>
    </source>
</evidence>
<comment type="caution">
    <text evidence="3">The sequence shown here is derived from an EMBL/GenBank/DDBJ whole genome shotgun (WGS) entry which is preliminary data.</text>
</comment>
<proteinExistence type="predicted"/>
<dbReference type="OrthoDB" id="460892at2"/>
<keyword evidence="2" id="KW-1133">Transmembrane helix</keyword>
<keyword evidence="2" id="KW-0472">Membrane</keyword>
<accession>A0A1U7HMY2</accession>
<feature type="coiled-coil region" evidence="1">
    <location>
        <begin position="197"/>
        <end position="224"/>
    </location>
</feature>
<organism evidence="3 4">
    <name type="scientific">Hydrococcus rivularis NIES-593</name>
    <dbReference type="NCBI Taxonomy" id="1921803"/>
    <lineage>
        <taxon>Bacteria</taxon>
        <taxon>Bacillati</taxon>
        <taxon>Cyanobacteriota</taxon>
        <taxon>Cyanophyceae</taxon>
        <taxon>Pleurocapsales</taxon>
        <taxon>Hydrococcaceae</taxon>
        <taxon>Hydrococcus</taxon>
    </lineage>
</organism>
<gene>
    <name evidence="3" type="ORF">NIES593_06800</name>
</gene>
<name>A0A1U7HMY2_9CYAN</name>
<sequence length="284" mass="32901">MPSTKLANRILLCLVAFGAGCGIGFIADRDIKKALTTGAIATTASFIGASVVDRKNLRQERVVRNALKNKAQALRDEIDRLENYENQLRQSLMTTTNVRQEIELSLGNLNAERNYLINQINELHERREEIQQELPRLCEQKQELEKACEALQVELQQMSYFKKELDQIIADRQEQIDRDESCLTLLREEYQQLQDYISEIYAQKEQLDRDLYELESQKQQLLDSVNDLQLHICQLEEQKQSLTEIEPAEKTQEALLTTQTDGDRNISEASAPQWEEWDELLDSI</sequence>
<reference evidence="3 4" key="1">
    <citation type="submission" date="2016-11" db="EMBL/GenBank/DDBJ databases">
        <title>Draft Genome Sequences of Nine Cyanobacterial Strains from Diverse Habitats.</title>
        <authorList>
            <person name="Zhu T."/>
            <person name="Hou S."/>
            <person name="Lu X."/>
            <person name="Hess W.R."/>
        </authorList>
    </citation>
    <scope>NUCLEOTIDE SEQUENCE [LARGE SCALE GENOMIC DNA]</scope>
    <source>
        <strain evidence="3 4">NIES-593</strain>
    </source>
</reference>
<feature type="transmembrane region" description="Helical" evidence="2">
    <location>
        <begin position="6"/>
        <end position="27"/>
    </location>
</feature>
<dbReference type="EMBL" id="MRCB01000005">
    <property type="protein sequence ID" value="OKH24914.1"/>
    <property type="molecule type" value="Genomic_DNA"/>
</dbReference>
<feature type="coiled-coil region" evidence="1">
    <location>
        <begin position="57"/>
        <end position="154"/>
    </location>
</feature>